<comment type="caution">
    <text evidence="3">The sequence shown here is derived from an EMBL/GenBank/DDBJ whole genome shotgun (WGS) entry which is preliminary data.</text>
</comment>
<protein>
    <recommendedName>
        <fullName evidence="2">EGF-like domain-containing protein</fullName>
    </recommendedName>
</protein>
<keyword evidence="4" id="KW-1185">Reference proteome</keyword>
<reference evidence="4" key="1">
    <citation type="journal article" date="2023" name="Commun. Biol.">
        <title>Genome analysis of Parmales, the sister group of diatoms, reveals the evolutionary specialization of diatoms from phago-mixotrophs to photoautotrophs.</title>
        <authorList>
            <person name="Ban H."/>
            <person name="Sato S."/>
            <person name="Yoshikawa S."/>
            <person name="Yamada K."/>
            <person name="Nakamura Y."/>
            <person name="Ichinomiya M."/>
            <person name="Sato N."/>
            <person name="Blanc-Mathieu R."/>
            <person name="Endo H."/>
            <person name="Kuwata A."/>
            <person name="Ogata H."/>
        </authorList>
    </citation>
    <scope>NUCLEOTIDE SEQUENCE [LARGE SCALE GENOMIC DNA]</scope>
    <source>
        <strain evidence="4">NIES 3701</strain>
    </source>
</reference>
<evidence type="ECO:0000256" key="1">
    <source>
        <dbReference type="SAM" id="Phobius"/>
    </source>
</evidence>
<evidence type="ECO:0000313" key="3">
    <source>
        <dbReference type="EMBL" id="GMI01079.1"/>
    </source>
</evidence>
<name>A0A9W7CAD6_9STRA</name>
<feature type="domain" description="EGF-like" evidence="2">
    <location>
        <begin position="100"/>
        <end position="114"/>
    </location>
</feature>
<feature type="transmembrane region" description="Helical" evidence="1">
    <location>
        <begin position="119"/>
        <end position="143"/>
    </location>
</feature>
<dbReference type="InterPro" id="IPR000742">
    <property type="entry name" value="EGF"/>
</dbReference>
<dbReference type="AlphaFoldDB" id="A0A9W7CAD6"/>
<feature type="transmembrane region" description="Helical" evidence="1">
    <location>
        <begin position="40"/>
        <end position="63"/>
    </location>
</feature>
<evidence type="ECO:0000259" key="2">
    <source>
        <dbReference type="PROSITE" id="PS01186"/>
    </source>
</evidence>
<accession>A0A9W7CAD6</accession>
<keyword evidence="1" id="KW-1133">Transmembrane helix</keyword>
<dbReference type="PROSITE" id="PS01186">
    <property type="entry name" value="EGF_2"/>
    <property type="match status" value="1"/>
</dbReference>
<organism evidence="3 4">
    <name type="scientific">Triparma strigata</name>
    <dbReference type="NCBI Taxonomy" id="1606541"/>
    <lineage>
        <taxon>Eukaryota</taxon>
        <taxon>Sar</taxon>
        <taxon>Stramenopiles</taxon>
        <taxon>Ochrophyta</taxon>
        <taxon>Bolidophyceae</taxon>
        <taxon>Parmales</taxon>
        <taxon>Triparmaceae</taxon>
        <taxon>Triparma</taxon>
    </lineage>
</organism>
<keyword evidence="1" id="KW-0472">Membrane</keyword>
<sequence length="178" mass="19258">MMAASQGCTGLGVWPYSEGSLVMVKDPYARAKLREKAKKLLYKYLLGSAVALVTFLLFARFVIEPVLAPIDENPGICPIGSTTNTTCNDRGSCNDGMDYCICGSGFGVYEGKTCENVSAAFIIGMSLLTIFAGFTLHMINLTVNTPDSGHPMMFDKNGNNKYRMKQAAKSRAKTLKDG</sequence>
<gene>
    <name evidence="3" type="ORF">TrST_g9321</name>
</gene>
<dbReference type="OrthoDB" id="194691at2759"/>
<dbReference type="Proteomes" id="UP001165085">
    <property type="component" value="Unassembled WGS sequence"/>
</dbReference>
<dbReference type="EMBL" id="BRXY01000575">
    <property type="protein sequence ID" value="GMI01079.1"/>
    <property type="molecule type" value="Genomic_DNA"/>
</dbReference>
<keyword evidence="1" id="KW-0812">Transmembrane</keyword>
<evidence type="ECO:0000313" key="4">
    <source>
        <dbReference type="Proteomes" id="UP001165085"/>
    </source>
</evidence>
<proteinExistence type="predicted"/>